<evidence type="ECO:0000313" key="2">
    <source>
        <dbReference type="Proteomes" id="UP000604046"/>
    </source>
</evidence>
<sequence>MSEREPVKQFALLILEKPYEKPMESCYRITLVNPGNGKEFHKVSVLAHPKVKYQTAMVFDHISESKAEDDAWWLAVFSTVPVISKKASFSLLLYPPLGSIVYFLFI</sequence>
<accession>A0A812QCG6</accession>
<dbReference type="EMBL" id="CAJNDS010002236">
    <property type="protein sequence ID" value="CAE7387827.1"/>
    <property type="molecule type" value="Genomic_DNA"/>
</dbReference>
<dbReference type="Proteomes" id="UP000604046">
    <property type="component" value="Unassembled WGS sequence"/>
</dbReference>
<organism evidence="1 2">
    <name type="scientific">Symbiodinium natans</name>
    <dbReference type="NCBI Taxonomy" id="878477"/>
    <lineage>
        <taxon>Eukaryota</taxon>
        <taxon>Sar</taxon>
        <taxon>Alveolata</taxon>
        <taxon>Dinophyceae</taxon>
        <taxon>Suessiales</taxon>
        <taxon>Symbiodiniaceae</taxon>
        <taxon>Symbiodinium</taxon>
    </lineage>
</organism>
<protein>
    <submittedName>
        <fullName evidence="1">Uncharacterized protein</fullName>
    </submittedName>
</protein>
<gene>
    <name evidence="1" type="ORF">SNAT2548_LOCUS21150</name>
</gene>
<name>A0A812QCG6_9DINO</name>
<keyword evidence="2" id="KW-1185">Reference proteome</keyword>
<dbReference type="AlphaFoldDB" id="A0A812QCG6"/>
<proteinExistence type="predicted"/>
<reference evidence="1" key="1">
    <citation type="submission" date="2021-02" db="EMBL/GenBank/DDBJ databases">
        <authorList>
            <person name="Dougan E. K."/>
            <person name="Rhodes N."/>
            <person name="Thang M."/>
            <person name="Chan C."/>
        </authorList>
    </citation>
    <scope>NUCLEOTIDE SEQUENCE</scope>
</reference>
<evidence type="ECO:0000313" key="1">
    <source>
        <dbReference type="EMBL" id="CAE7387827.1"/>
    </source>
</evidence>
<comment type="caution">
    <text evidence="1">The sequence shown here is derived from an EMBL/GenBank/DDBJ whole genome shotgun (WGS) entry which is preliminary data.</text>
</comment>